<keyword evidence="3" id="KW-0998">Cell outer membrane</keyword>
<reference evidence="4" key="1">
    <citation type="journal article" date="2014" name="Int. J. Syst. Evol. Microbiol.">
        <title>Complete genome sequence of Corynebacterium casei LMG S-19264T (=DSM 44701T), isolated from a smear-ripened cheese.</title>
        <authorList>
            <consortium name="US DOE Joint Genome Institute (JGI-PGF)"/>
            <person name="Walter F."/>
            <person name="Albersmeier A."/>
            <person name="Kalinowski J."/>
            <person name="Ruckert C."/>
        </authorList>
    </citation>
    <scope>NUCLEOTIDE SEQUENCE</scope>
    <source>
        <strain evidence="4">KCTC 12113</strain>
    </source>
</reference>
<organism evidence="4 5">
    <name type="scientific">Arenibacter certesii</name>
    <dbReference type="NCBI Taxonomy" id="228955"/>
    <lineage>
        <taxon>Bacteria</taxon>
        <taxon>Pseudomonadati</taxon>
        <taxon>Bacteroidota</taxon>
        <taxon>Flavobacteriia</taxon>
        <taxon>Flavobacteriales</taxon>
        <taxon>Flavobacteriaceae</taxon>
        <taxon>Arenibacter</taxon>
    </lineage>
</organism>
<dbReference type="Proteomes" id="UP000634668">
    <property type="component" value="Unassembled WGS sequence"/>
</dbReference>
<proteinExistence type="predicted"/>
<sequence>MGYLNQGGVYKTNPDTYERYNLNLSINSTITDWLDIRAKVMHNNSSQTDPFKFGSATYDAWYYTTRWPAFYPYGTVDGKPFRNHISEVEQAKMNENNSSLSRINLGTTITPIEDLAINFDFTHDRVEDHEKQVGGTLYAYNFWAQGADFSYVPYSSSAYDRVQYNSSWSRRNTAKAYLVYDKAFDDHEFKFTFGGDMEKYDYWHHYSQRRNLLNPDQGELALATGDMFIGGDRNKWNTLGFFGRINYAYKNKLLLELNARYDGSSRLSSDKKWGSFPSVSAGLYPN</sequence>
<comment type="subcellular location">
    <subcellularLocation>
        <location evidence="1">Cell outer membrane</location>
    </subcellularLocation>
</comment>
<accession>A0A918IT17</accession>
<dbReference type="Gene3D" id="2.40.170.20">
    <property type="entry name" value="TonB-dependent receptor, beta-barrel domain"/>
    <property type="match status" value="1"/>
</dbReference>
<evidence type="ECO:0000313" key="4">
    <source>
        <dbReference type="EMBL" id="GGW30854.1"/>
    </source>
</evidence>
<protein>
    <recommendedName>
        <fullName evidence="6">TonB-dependent receptor</fullName>
    </recommendedName>
</protein>
<name>A0A918IT17_9FLAO</name>
<evidence type="ECO:0000313" key="5">
    <source>
        <dbReference type="Proteomes" id="UP000634668"/>
    </source>
</evidence>
<gene>
    <name evidence="4" type="ORF">GCM10007383_15090</name>
</gene>
<evidence type="ECO:0008006" key="6">
    <source>
        <dbReference type="Google" id="ProtNLM"/>
    </source>
</evidence>
<evidence type="ECO:0000256" key="1">
    <source>
        <dbReference type="ARBA" id="ARBA00004442"/>
    </source>
</evidence>
<dbReference type="AlphaFoldDB" id="A0A918IT17"/>
<reference evidence="4" key="2">
    <citation type="submission" date="2020-09" db="EMBL/GenBank/DDBJ databases">
        <authorList>
            <person name="Sun Q."/>
            <person name="Kim S."/>
        </authorList>
    </citation>
    <scope>NUCLEOTIDE SEQUENCE</scope>
    <source>
        <strain evidence="4">KCTC 12113</strain>
    </source>
</reference>
<evidence type="ECO:0000256" key="3">
    <source>
        <dbReference type="ARBA" id="ARBA00023237"/>
    </source>
</evidence>
<evidence type="ECO:0000256" key="2">
    <source>
        <dbReference type="ARBA" id="ARBA00023136"/>
    </source>
</evidence>
<keyword evidence="5" id="KW-1185">Reference proteome</keyword>
<keyword evidence="2" id="KW-0472">Membrane</keyword>
<dbReference type="InterPro" id="IPR036942">
    <property type="entry name" value="Beta-barrel_TonB_sf"/>
</dbReference>
<comment type="caution">
    <text evidence="4">The sequence shown here is derived from an EMBL/GenBank/DDBJ whole genome shotgun (WGS) entry which is preliminary data.</text>
</comment>
<dbReference type="SUPFAM" id="SSF56935">
    <property type="entry name" value="Porins"/>
    <property type="match status" value="1"/>
</dbReference>
<dbReference type="GO" id="GO:0009279">
    <property type="term" value="C:cell outer membrane"/>
    <property type="evidence" value="ECO:0007669"/>
    <property type="project" value="UniProtKB-SubCell"/>
</dbReference>
<dbReference type="EMBL" id="BMWP01000008">
    <property type="protein sequence ID" value="GGW30854.1"/>
    <property type="molecule type" value="Genomic_DNA"/>
</dbReference>